<reference evidence="2 3" key="1">
    <citation type="submission" date="2018-06" db="EMBL/GenBank/DDBJ databases">
        <title>Flavobacterium sp IMCC34762, genome.</title>
        <authorList>
            <person name="Joung Y."/>
            <person name="Cho J."/>
            <person name="Song J."/>
        </authorList>
    </citation>
    <scope>NUCLEOTIDE SEQUENCE [LARGE SCALE GENOMIC DNA]</scope>
    <source>
        <strain evidence="2 3">IMCC34762</strain>
    </source>
</reference>
<name>A0A2W7TYB3_9FLAO</name>
<keyword evidence="1" id="KW-0812">Transmembrane</keyword>
<feature type="transmembrane region" description="Helical" evidence="1">
    <location>
        <begin position="6"/>
        <end position="24"/>
    </location>
</feature>
<evidence type="ECO:0008006" key="4">
    <source>
        <dbReference type="Google" id="ProtNLM"/>
    </source>
</evidence>
<dbReference type="Proteomes" id="UP000249177">
    <property type="component" value="Unassembled WGS sequence"/>
</dbReference>
<dbReference type="EMBL" id="QKXH01000003">
    <property type="protein sequence ID" value="PZX94356.1"/>
    <property type="molecule type" value="Genomic_DNA"/>
</dbReference>
<proteinExistence type="predicted"/>
<keyword evidence="1" id="KW-0472">Membrane</keyword>
<organism evidence="2 3">
    <name type="scientific">Flavobacterium aquariorum</name>
    <dbReference type="NCBI Taxonomy" id="2217670"/>
    <lineage>
        <taxon>Bacteria</taxon>
        <taxon>Pseudomonadati</taxon>
        <taxon>Bacteroidota</taxon>
        <taxon>Flavobacteriia</taxon>
        <taxon>Flavobacteriales</taxon>
        <taxon>Flavobacteriaceae</taxon>
        <taxon>Flavobacterium</taxon>
    </lineage>
</organism>
<sequence>MENKKIPSFAFGIIAIILGWTLIKHFDFENFSFQKPLLDALYLIVFVFSIYALIKNYKNRTVK</sequence>
<keyword evidence="1" id="KW-1133">Transmembrane helix</keyword>
<evidence type="ECO:0000256" key="1">
    <source>
        <dbReference type="SAM" id="Phobius"/>
    </source>
</evidence>
<dbReference type="AlphaFoldDB" id="A0A2W7TYB3"/>
<feature type="transmembrane region" description="Helical" evidence="1">
    <location>
        <begin position="36"/>
        <end position="54"/>
    </location>
</feature>
<dbReference type="OrthoDB" id="966098at2"/>
<protein>
    <recommendedName>
        <fullName evidence="4">ATP synthase F0 sector subunit C</fullName>
    </recommendedName>
</protein>
<evidence type="ECO:0000313" key="3">
    <source>
        <dbReference type="Proteomes" id="UP000249177"/>
    </source>
</evidence>
<accession>A0A2W7TYB3</accession>
<keyword evidence="3" id="KW-1185">Reference proteome</keyword>
<gene>
    <name evidence="2" type="ORF">DOS84_06955</name>
</gene>
<comment type="caution">
    <text evidence="2">The sequence shown here is derived from an EMBL/GenBank/DDBJ whole genome shotgun (WGS) entry which is preliminary data.</text>
</comment>
<evidence type="ECO:0000313" key="2">
    <source>
        <dbReference type="EMBL" id="PZX94356.1"/>
    </source>
</evidence>